<evidence type="ECO:0000256" key="3">
    <source>
        <dbReference type="ARBA" id="ARBA00022737"/>
    </source>
</evidence>
<dbReference type="PROSITE" id="PS51011">
    <property type="entry name" value="ARID"/>
    <property type="match status" value="1"/>
</dbReference>
<feature type="region of interest" description="Disordered" evidence="9">
    <location>
        <begin position="1690"/>
        <end position="1726"/>
    </location>
</feature>
<feature type="domain" description="JmjN" evidence="12">
    <location>
        <begin position="83"/>
        <end position="124"/>
    </location>
</feature>
<dbReference type="PROSITE" id="PS50016">
    <property type="entry name" value="ZF_PHD_2"/>
    <property type="match status" value="2"/>
</dbReference>
<keyword evidence="6" id="KW-0408">Iron</keyword>
<keyword evidence="7" id="KW-0539">Nucleus</keyword>
<gene>
    <name evidence="14" type="ORF">GP486_005185</name>
</gene>
<feature type="compositionally biased region" description="Polar residues" evidence="9">
    <location>
        <begin position="324"/>
        <end position="336"/>
    </location>
</feature>
<keyword evidence="5" id="KW-0862">Zinc</keyword>
<evidence type="ECO:0000259" key="10">
    <source>
        <dbReference type="PROSITE" id="PS50016"/>
    </source>
</evidence>
<dbReference type="CDD" id="cd16100">
    <property type="entry name" value="ARID"/>
    <property type="match status" value="1"/>
</dbReference>
<feature type="domain" description="JmjC" evidence="13">
    <location>
        <begin position="608"/>
        <end position="774"/>
    </location>
</feature>
<feature type="compositionally biased region" description="Basic and acidic residues" evidence="9">
    <location>
        <begin position="406"/>
        <end position="415"/>
    </location>
</feature>
<dbReference type="Gene3D" id="1.10.150.60">
    <property type="entry name" value="ARID DNA-binding domain"/>
    <property type="match status" value="1"/>
</dbReference>
<keyword evidence="4 8" id="KW-0863">Zinc-finger</keyword>
<dbReference type="InterPro" id="IPR001965">
    <property type="entry name" value="Znf_PHD"/>
</dbReference>
<feature type="region of interest" description="Disordered" evidence="9">
    <location>
        <begin position="833"/>
        <end position="853"/>
    </location>
</feature>
<evidence type="ECO:0000256" key="2">
    <source>
        <dbReference type="ARBA" id="ARBA00022723"/>
    </source>
</evidence>
<accession>A0A9P8L9P0</accession>
<dbReference type="SUPFAM" id="SSF51197">
    <property type="entry name" value="Clavaminate synthase-like"/>
    <property type="match status" value="1"/>
</dbReference>
<evidence type="ECO:0000256" key="7">
    <source>
        <dbReference type="ARBA" id="ARBA00023242"/>
    </source>
</evidence>
<evidence type="ECO:0000313" key="15">
    <source>
        <dbReference type="Proteomes" id="UP000750711"/>
    </source>
</evidence>
<feature type="region of interest" description="Disordered" evidence="9">
    <location>
        <begin position="1"/>
        <end position="88"/>
    </location>
</feature>
<dbReference type="SMART" id="SM00545">
    <property type="entry name" value="JmjN"/>
    <property type="match status" value="1"/>
</dbReference>
<dbReference type="CDD" id="cd15518">
    <property type="entry name" value="PHD_Ecm5p_Lid2p_like"/>
    <property type="match status" value="1"/>
</dbReference>
<proteinExistence type="predicted"/>
<dbReference type="SUPFAM" id="SSF46774">
    <property type="entry name" value="ARID-like"/>
    <property type="match status" value="1"/>
</dbReference>
<feature type="domain" description="ARID" evidence="11">
    <location>
        <begin position="157"/>
        <end position="250"/>
    </location>
</feature>
<organism evidence="14 15">
    <name type="scientific">Trichoglossum hirsutum</name>
    <dbReference type="NCBI Taxonomy" id="265104"/>
    <lineage>
        <taxon>Eukaryota</taxon>
        <taxon>Fungi</taxon>
        <taxon>Dikarya</taxon>
        <taxon>Ascomycota</taxon>
        <taxon>Pezizomycotina</taxon>
        <taxon>Geoglossomycetes</taxon>
        <taxon>Geoglossales</taxon>
        <taxon>Geoglossaceae</taxon>
        <taxon>Trichoglossum</taxon>
    </lineage>
</organism>
<dbReference type="Pfam" id="PF08429">
    <property type="entry name" value="PLU-1"/>
    <property type="match status" value="1"/>
</dbReference>
<sequence length="1726" mass="194088">MVVPPSGGGQSSAGGTVRASPAGGANPSSRSKNGSVFTNGNSTIPLSARKAAPLDMSSVERKGHPLTSREAPKRIRPHGLTEAPTFRPTDEEFKDPLKYIQKIAPEGRKYGIAKIIPPDNWNPEFAIDTEVSNPPFGLIAFTLLYRYHLFSNILSGTRANLNYLDLLAKFHRQLGTNLNRFPSVDKRPLDLYRLKKAVEVRGGFDKVCKQKKWAEIGRDLGYSGKIMSSLSTSLKNSYQRWLHPYEEYLRVAKPSVQQQLEFEYGGPLTPSPVSSPMKKSHQNTPSSLRDESPAVRASAALNASLKEGEDSEKTASTVEAPRPISSSGFTAVNSGGFTPVNASPAFTPVNTSNGAKRDSENGVTPNRRSVASPMGSSKNTPEYRHSGLSATPITNGNASNPLKRQLSHESSRKENGASNADSDTGERRSKRLKNGSAVPTVAGSHMTLLRPSTPRIPVERGNDRPGEKCESCLSTDDHSSLLVCDSCDNGYHPYCLDPPVKVAPERDWNCPRCLVGTGEFGFEDGNIYSLKQFQEKAYNFKESYFLPKMPFDPVLNCKRPVTEDDVEREFWRLVESITETVEVEYGADIHSTTHGSGFPTVEKYPLNSYSHHPWNLNILPLHSESLFRHIKSDVSGMTVPWLYVGMCFSTFCWHNEDHYTYSANYQHFGATKTWYGIPGEDAEKFEDAMRKAVPELFEQQPDLLFQLVTLLPPDQLKKAGVRVYALDQRAGQFVVTFPQAYHAGFNHGFNFNEAVNFAPYDWEPYGEAGVERLQAFRRQPCFSHDEMLLTAASRDTSIKTAKWLAPALERIRDRELGQRKAFADYYKDIIDRHGPQGGGDKTDPAASDQPDPLWLVPEKDDHDVPEEEYTCCYCKAFTYLTRIKCNDTSKNLCLSHYQTFDCCRPAELEDQHRLRLMQKTHTYRTRYTDEALSSLVQKVVDRAQMPEAWAEKVERTLEDTARPSLRLLRSLLSEGERIDYDQLPQLAPLKAFVDRCNEWVEEATNYITRKQQNRRKNEKAWRKGNSAKAAELEERDRELRKIDNIVKLLSEADEISFDCPEIDQLRQRADTIAEFQKDAQRALHTPGLLSTQELEDLMEMGKSYNVDIPELEQLDKFVQQLKWIDHARECRGAFLTLKDVGDLIQQGLDLGITDANEHLAYFQEQKQAGDLWEAKAKELMSVDAVHYQQLEALSGQASSLPVSRETLAQVDQILNKQREAHRQIVSLYERSKDPDFRKRPKYKDVREVMDALTELQSKPTGTIDLEKEQKRHEDWMRKGKKLFGKANAPLHILLMHMTYVEQRNVACFDLKDRPRTPVEPASREPTPDHSRSGSELDSSRRAREVFCICRQPEAGMMIECELCHEWYHGKCLKIARGKVKEDDKYTCPICDWRVKIPRDAARPKLEDLQDWQNEIPGLPFQPEEEECLASIVNTAQDFRDFMRTYVNPMITSPEEVPTQRFYLRKIEGAEILLACETNFFRQELHKWVPVAPQAPPVLEHSLSTRKPRPTKQQKLMAQLGIENPDDLPQNLRTKPHNFTKRKSSEPHSKQPPPTLQPAPHRSVTPSSQSQAHSNSTPAPTANPTLTQSPGQPNAPYDYPNHFRMATPPQGSPSFAPSSAFLHSHPPPSLGSPTFGPHSPTVTGLESALFNGPNFGRSDPPATSIGSPVVNHFSSSQGGNIDSIFADLTNQDVDGLGSSHANDALAVSGNDSEEPTDANLAEQFLNS</sequence>
<feature type="region of interest" description="Disordered" evidence="9">
    <location>
        <begin position="1521"/>
        <end position="1643"/>
    </location>
</feature>
<evidence type="ECO:0000259" key="11">
    <source>
        <dbReference type="PROSITE" id="PS51011"/>
    </source>
</evidence>
<dbReference type="Gene3D" id="3.30.40.10">
    <property type="entry name" value="Zinc/RING finger domain, C3HC4 (zinc finger)"/>
    <property type="match status" value="2"/>
</dbReference>
<evidence type="ECO:0000259" key="13">
    <source>
        <dbReference type="PROSITE" id="PS51184"/>
    </source>
</evidence>
<dbReference type="Pfam" id="PF02928">
    <property type="entry name" value="zf-C5HC2"/>
    <property type="match status" value="1"/>
</dbReference>
<dbReference type="Proteomes" id="UP000750711">
    <property type="component" value="Unassembled WGS sequence"/>
</dbReference>
<dbReference type="SMART" id="SM00249">
    <property type="entry name" value="PHD"/>
    <property type="match status" value="2"/>
</dbReference>
<dbReference type="GO" id="GO:0008270">
    <property type="term" value="F:zinc ion binding"/>
    <property type="evidence" value="ECO:0007669"/>
    <property type="project" value="UniProtKB-KW"/>
</dbReference>
<dbReference type="InterPro" id="IPR003349">
    <property type="entry name" value="JmjN"/>
</dbReference>
<dbReference type="Pfam" id="PF00628">
    <property type="entry name" value="PHD"/>
    <property type="match status" value="2"/>
</dbReference>
<dbReference type="PANTHER" id="PTHR10694">
    <property type="entry name" value="LYSINE-SPECIFIC DEMETHYLASE"/>
    <property type="match status" value="1"/>
</dbReference>
<keyword evidence="3" id="KW-0677">Repeat</keyword>
<dbReference type="InterPro" id="IPR004198">
    <property type="entry name" value="Znf_C5HC2"/>
</dbReference>
<keyword evidence="2" id="KW-0479">Metal-binding</keyword>
<evidence type="ECO:0000259" key="12">
    <source>
        <dbReference type="PROSITE" id="PS51183"/>
    </source>
</evidence>
<feature type="compositionally biased region" description="Polar residues" evidence="9">
    <location>
        <begin position="1563"/>
        <end position="1591"/>
    </location>
</feature>
<dbReference type="InterPro" id="IPR019787">
    <property type="entry name" value="Znf_PHD-finger"/>
</dbReference>
<name>A0A9P8L9P0_9PEZI</name>
<evidence type="ECO:0000256" key="5">
    <source>
        <dbReference type="ARBA" id="ARBA00022833"/>
    </source>
</evidence>
<dbReference type="EMBL" id="JAGHQM010000937">
    <property type="protein sequence ID" value="KAH0557025.1"/>
    <property type="molecule type" value="Genomic_DNA"/>
</dbReference>
<dbReference type="PROSITE" id="PS51183">
    <property type="entry name" value="JMJN"/>
    <property type="match status" value="1"/>
</dbReference>
<dbReference type="PROSITE" id="PS51184">
    <property type="entry name" value="JMJC"/>
    <property type="match status" value="1"/>
</dbReference>
<dbReference type="InterPro" id="IPR001606">
    <property type="entry name" value="ARID_dom"/>
</dbReference>
<dbReference type="InterPro" id="IPR019786">
    <property type="entry name" value="Zinc_finger_PHD-type_CS"/>
</dbReference>
<dbReference type="GO" id="GO:0034647">
    <property type="term" value="F:histone H3K4me/H3K4me2/H3K4me3 demethylase activity"/>
    <property type="evidence" value="ECO:0007669"/>
    <property type="project" value="TreeGrafter"/>
</dbReference>
<dbReference type="InterPro" id="IPR003347">
    <property type="entry name" value="JmjC_dom"/>
</dbReference>
<dbReference type="GO" id="GO:0003677">
    <property type="term" value="F:DNA binding"/>
    <property type="evidence" value="ECO:0007669"/>
    <property type="project" value="InterPro"/>
</dbReference>
<evidence type="ECO:0000256" key="9">
    <source>
        <dbReference type="SAM" id="MobiDB-lite"/>
    </source>
</evidence>
<feature type="compositionally biased region" description="Polar residues" evidence="9">
    <location>
        <begin position="26"/>
        <end position="45"/>
    </location>
</feature>
<dbReference type="SMART" id="SM01014">
    <property type="entry name" value="ARID"/>
    <property type="match status" value="1"/>
</dbReference>
<dbReference type="SMART" id="SM00501">
    <property type="entry name" value="BRIGHT"/>
    <property type="match status" value="1"/>
</dbReference>
<dbReference type="PANTHER" id="PTHR10694:SF33">
    <property type="entry name" value="LYSINE-SPECIFIC DEMETHYLASE 5"/>
    <property type="match status" value="1"/>
</dbReference>
<feature type="compositionally biased region" description="Gly residues" evidence="9">
    <location>
        <begin position="1"/>
        <end position="12"/>
    </location>
</feature>
<feature type="domain" description="PHD-type" evidence="10">
    <location>
        <begin position="1344"/>
        <end position="1393"/>
    </location>
</feature>
<dbReference type="Pfam" id="PF02375">
    <property type="entry name" value="JmjN"/>
    <property type="match status" value="1"/>
</dbReference>
<dbReference type="FunFam" id="2.60.120.650:FF:000014">
    <property type="entry name" value="PHD transcription factor (Rum1)"/>
    <property type="match status" value="1"/>
</dbReference>
<dbReference type="Pfam" id="PF02373">
    <property type="entry name" value="JmjC"/>
    <property type="match status" value="1"/>
</dbReference>
<dbReference type="Pfam" id="PF01388">
    <property type="entry name" value="ARID"/>
    <property type="match status" value="1"/>
</dbReference>
<dbReference type="InterPro" id="IPR011011">
    <property type="entry name" value="Znf_FYVE_PHD"/>
</dbReference>
<feature type="compositionally biased region" description="Polar residues" evidence="9">
    <location>
        <begin position="388"/>
        <end position="402"/>
    </location>
</feature>
<dbReference type="InterPro" id="IPR013083">
    <property type="entry name" value="Znf_RING/FYVE/PHD"/>
</dbReference>
<evidence type="ECO:0000256" key="4">
    <source>
        <dbReference type="ARBA" id="ARBA00022771"/>
    </source>
</evidence>
<comment type="caution">
    <text evidence="14">The sequence shown here is derived from an EMBL/GenBank/DDBJ whole genome shotgun (WGS) entry which is preliminary data.</text>
</comment>
<evidence type="ECO:0000313" key="14">
    <source>
        <dbReference type="EMBL" id="KAH0557025.1"/>
    </source>
</evidence>
<protein>
    <submittedName>
        <fullName evidence="14">Uncharacterized protein</fullName>
    </submittedName>
</protein>
<feature type="region of interest" description="Disordered" evidence="9">
    <location>
        <begin position="263"/>
        <end position="444"/>
    </location>
</feature>
<feature type="region of interest" description="Disordered" evidence="9">
    <location>
        <begin position="1314"/>
        <end position="1337"/>
    </location>
</feature>
<reference evidence="14" key="1">
    <citation type="submission" date="2021-03" db="EMBL/GenBank/DDBJ databases">
        <title>Comparative genomics and phylogenomic investigation of the class Geoglossomycetes provide insights into ecological specialization and systematics.</title>
        <authorList>
            <person name="Melie T."/>
            <person name="Pirro S."/>
            <person name="Miller A.N."/>
            <person name="Quandt A."/>
        </authorList>
    </citation>
    <scope>NUCLEOTIDE SEQUENCE</scope>
    <source>
        <strain evidence="14">CAQ_001_2017</strain>
    </source>
</reference>
<dbReference type="Gene3D" id="2.60.120.650">
    <property type="entry name" value="Cupin"/>
    <property type="match status" value="2"/>
</dbReference>
<evidence type="ECO:0000256" key="8">
    <source>
        <dbReference type="PROSITE-ProRule" id="PRU00146"/>
    </source>
</evidence>
<feature type="compositionally biased region" description="Polar residues" evidence="9">
    <location>
        <begin position="361"/>
        <end position="380"/>
    </location>
</feature>
<dbReference type="FunFam" id="3.30.40.10:FF:000322">
    <property type="entry name" value="PHD transcription factor (Rum1)"/>
    <property type="match status" value="1"/>
</dbReference>
<evidence type="ECO:0000256" key="1">
    <source>
        <dbReference type="ARBA" id="ARBA00004123"/>
    </source>
</evidence>
<dbReference type="GO" id="GO:0005634">
    <property type="term" value="C:nucleus"/>
    <property type="evidence" value="ECO:0007669"/>
    <property type="project" value="UniProtKB-SubCell"/>
</dbReference>
<keyword evidence="15" id="KW-1185">Reference proteome</keyword>
<dbReference type="GO" id="GO:0000785">
    <property type="term" value="C:chromatin"/>
    <property type="evidence" value="ECO:0007669"/>
    <property type="project" value="TreeGrafter"/>
</dbReference>
<evidence type="ECO:0000256" key="6">
    <source>
        <dbReference type="ARBA" id="ARBA00023004"/>
    </source>
</evidence>
<dbReference type="PROSITE" id="PS01359">
    <property type="entry name" value="ZF_PHD_1"/>
    <property type="match status" value="2"/>
</dbReference>
<dbReference type="SUPFAM" id="SSF57903">
    <property type="entry name" value="FYVE/PHD zinc finger"/>
    <property type="match status" value="2"/>
</dbReference>
<dbReference type="SMART" id="SM00558">
    <property type="entry name" value="JmjC"/>
    <property type="match status" value="1"/>
</dbReference>
<comment type="subcellular location">
    <subcellularLocation>
        <location evidence="1">Nucleus</location>
    </subcellularLocation>
</comment>
<dbReference type="InterPro" id="IPR013637">
    <property type="entry name" value="Lys_sp_deMease-like_dom"/>
</dbReference>
<dbReference type="GO" id="GO:0006355">
    <property type="term" value="P:regulation of DNA-templated transcription"/>
    <property type="evidence" value="ECO:0007669"/>
    <property type="project" value="TreeGrafter"/>
</dbReference>
<dbReference type="InterPro" id="IPR036431">
    <property type="entry name" value="ARID_dom_sf"/>
</dbReference>
<feature type="domain" description="PHD-type" evidence="10">
    <location>
        <begin position="466"/>
        <end position="516"/>
    </location>
</feature>